<dbReference type="Proteomes" id="UP001054945">
    <property type="component" value="Unassembled WGS sequence"/>
</dbReference>
<dbReference type="EMBL" id="BPLR01004904">
    <property type="protein sequence ID" value="GIX98422.1"/>
    <property type="molecule type" value="Genomic_DNA"/>
</dbReference>
<sequence>MPTQTFPRHPNKLTQTHKTPCKFKREFDSFTQQKTLYLKSQILHQSQNAFATGSAHIKVDESIPGGVFGNKRKCEQLASFIKVRCEDGLH</sequence>
<protein>
    <submittedName>
        <fullName evidence="1">Uncharacterized protein</fullName>
    </submittedName>
</protein>
<comment type="caution">
    <text evidence="1">The sequence shown here is derived from an EMBL/GenBank/DDBJ whole genome shotgun (WGS) entry which is preliminary data.</text>
</comment>
<evidence type="ECO:0000313" key="2">
    <source>
        <dbReference type="Proteomes" id="UP001054945"/>
    </source>
</evidence>
<dbReference type="AlphaFoldDB" id="A0AAV4PM06"/>
<proteinExistence type="predicted"/>
<organism evidence="1 2">
    <name type="scientific">Caerostris extrusa</name>
    <name type="common">Bark spider</name>
    <name type="synonym">Caerostris bankana</name>
    <dbReference type="NCBI Taxonomy" id="172846"/>
    <lineage>
        <taxon>Eukaryota</taxon>
        <taxon>Metazoa</taxon>
        <taxon>Ecdysozoa</taxon>
        <taxon>Arthropoda</taxon>
        <taxon>Chelicerata</taxon>
        <taxon>Arachnida</taxon>
        <taxon>Araneae</taxon>
        <taxon>Araneomorphae</taxon>
        <taxon>Entelegynae</taxon>
        <taxon>Araneoidea</taxon>
        <taxon>Araneidae</taxon>
        <taxon>Caerostris</taxon>
    </lineage>
</organism>
<accession>A0AAV4PM06</accession>
<evidence type="ECO:0000313" key="1">
    <source>
        <dbReference type="EMBL" id="GIX98422.1"/>
    </source>
</evidence>
<keyword evidence="2" id="KW-1185">Reference proteome</keyword>
<gene>
    <name evidence="1" type="ORF">CEXT_661581</name>
</gene>
<name>A0AAV4PM06_CAEEX</name>
<reference evidence="1 2" key="1">
    <citation type="submission" date="2021-06" db="EMBL/GenBank/DDBJ databases">
        <title>Caerostris extrusa draft genome.</title>
        <authorList>
            <person name="Kono N."/>
            <person name="Arakawa K."/>
        </authorList>
    </citation>
    <scope>NUCLEOTIDE SEQUENCE [LARGE SCALE GENOMIC DNA]</scope>
</reference>